<proteinExistence type="predicted"/>
<dbReference type="AlphaFoldDB" id="A0A5M6IFX8"/>
<comment type="caution">
    <text evidence="2">The sequence shown here is derived from an EMBL/GenBank/DDBJ whole genome shotgun (WGS) entry which is preliminary data.</text>
</comment>
<evidence type="ECO:0000313" key="3">
    <source>
        <dbReference type="Proteomes" id="UP000324065"/>
    </source>
</evidence>
<dbReference type="CDD" id="cd00093">
    <property type="entry name" value="HTH_XRE"/>
    <property type="match status" value="1"/>
</dbReference>
<dbReference type="SUPFAM" id="SSF47413">
    <property type="entry name" value="lambda repressor-like DNA-binding domains"/>
    <property type="match status" value="1"/>
</dbReference>
<dbReference type="GO" id="GO:0003677">
    <property type="term" value="F:DNA binding"/>
    <property type="evidence" value="ECO:0007669"/>
    <property type="project" value="InterPro"/>
</dbReference>
<dbReference type="Pfam" id="PF13560">
    <property type="entry name" value="HTH_31"/>
    <property type="match status" value="1"/>
</dbReference>
<dbReference type="InterPro" id="IPR001387">
    <property type="entry name" value="Cro/C1-type_HTH"/>
</dbReference>
<dbReference type="OrthoDB" id="9915448at2"/>
<dbReference type="EMBL" id="VWPJ01000001">
    <property type="protein sequence ID" value="KAA5607211.1"/>
    <property type="molecule type" value="Genomic_DNA"/>
</dbReference>
<protein>
    <submittedName>
        <fullName evidence="2">Helix-turn-helix domain-containing protein</fullName>
    </submittedName>
</protein>
<evidence type="ECO:0000313" key="2">
    <source>
        <dbReference type="EMBL" id="KAA5607211.1"/>
    </source>
</evidence>
<evidence type="ECO:0000256" key="1">
    <source>
        <dbReference type="SAM" id="MobiDB-lite"/>
    </source>
</evidence>
<gene>
    <name evidence="2" type="ORF">F1188_00105</name>
</gene>
<name>A0A5M6IFX8_9PROT</name>
<keyword evidence="3" id="KW-1185">Reference proteome</keyword>
<organism evidence="2 3">
    <name type="scientific">Roseospira marina</name>
    <dbReference type="NCBI Taxonomy" id="140057"/>
    <lineage>
        <taxon>Bacteria</taxon>
        <taxon>Pseudomonadati</taxon>
        <taxon>Pseudomonadota</taxon>
        <taxon>Alphaproteobacteria</taxon>
        <taxon>Rhodospirillales</taxon>
        <taxon>Rhodospirillaceae</taxon>
        <taxon>Roseospira</taxon>
    </lineage>
</organism>
<dbReference type="Proteomes" id="UP000324065">
    <property type="component" value="Unassembled WGS sequence"/>
</dbReference>
<reference evidence="2 3" key="1">
    <citation type="submission" date="2019-09" db="EMBL/GenBank/DDBJ databases">
        <title>Genome sequence of Roseospira marina, one of the more divergent members of the non-sulfur purple photosynthetic bacterial family, the Rhodospirillaceae.</title>
        <authorList>
            <person name="Meyer T."/>
            <person name="Kyndt J."/>
        </authorList>
    </citation>
    <scope>NUCLEOTIDE SEQUENCE [LARGE SCALE GENOMIC DNA]</scope>
    <source>
        <strain evidence="2 3">DSM 15113</strain>
    </source>
</reference>
<accession>A0A5M6IFX8</accession>
<feature type="region of interest" description="Disordered" evidence="1">
    <location>
        <begin position="1"/>
        <end position="46"/>
    </location>
</feature>
<dbReference type="Gene3D" id="1.10.260.40">
    <property type="entry name" value="lambda repressor-like DNA-binding domains"/>
    <property type="match status" value="1"/>
</dbReference>
<dbReference type="InterPro" id="IPR010982">
    <property type="entry name" value="Lambda_DNA-bd_dom_sf"/>
</dbReference>
<sequence>MVSSPRRRSPRDTPELEIPPPARRGTGIEAGHGPSPRGFASDRRSPSRYISRHVLARKAPRRGDRPLPSHMLDLNQLVRSHMGVTLARLRGERGLRLDEIAAASGLDACFLRAVEAGDVLLDDAARTRLADTLGVDPDCFYDGFMDSLRSGLWPTLQDALSRT</sequence>